<dbReference type="InterPro" id="IPR002035">
    <property type="entry name" value="VWF_A"/>
</dbReference>
<feature type="region of interest" description="Disordered" evidence="8">
    <location>
        <begin position="623"/>
        <end position="665"/>
    </location>
</feature>
<dbReference type="PROSITE" id="PS50234">
    <property type="entry name" value="VWFA"/>
    <property type="match status" value="1"/>
</dbReference>
<feature type="domain" description="VIT" evidence="10">
    <location>
        <begin position="51"/>
        <end position="180"/>
    </location>
</feature>
<dbReference type="Pfam" id="PF00092">
    <property type="entry name" value="VWA"/>
    <property type="match status" value="1"/>
</dbReference>
<reference evidence="11" key="1">
    <citation type="submission" date="2020-10" db="EMBL/GenBank/DDBJ databases">
        <title>Chromosome-scale genome assembly of the Allis shad, Alosa alosa.</title>
        <authorList>
            <person name="Margot Z."/>
            <person name="Christophe K."/>
            <person name="Cabau C."/>
            <person name="Louis A."/>
            <person name="Berthelot C."/>
            <person name="Parey E."/>
            <person name="Roest Crollius H."/>
            <person name="Montfort J."/>
            <person name="Robinson-Rechavi M."/>
            <person name="Bucao C."/>
            <person name="Bouchez O."/>
            <person name="Gislard M."/>
            <person name="Lluch J."/>
            <person name="Milhes M."/>
            <person name="Lampietro C."/>
            <person name="Lopez Roques C."/>
            <person name="Donnadieu C."/>
            <person name="Braasch I."/>
            <person name="Desvignes T."/>
            <person name="Postlethwait J."/>
            <person name="Bobe J."/>
            <person name="Guiguen Y."/>
        </authorList>
    </citation>
    <scope>NUCLEOTIDE SEQUENCE</scope>
    <source>
        <strain evidence="11">M-15738</strain>
        <tissue evidence="11">Blood</tissue>
    </source>
</reference>
<evidence type="ECO:0000256" key="5">
    <source>
        <dbReference type="ARBA" id="ARBA00022729"/>
    </source>
</evidence>
<comment type="caution">
    <text evidence="11">The sequence shown here is derived from an EMBL/GenBank/DDBJ whole genome shotgun (WGS) entry which is preliminary data.</text>
</comment>
<keyword evidence="12" id="KW-1185">Reference proteome</keyword>
<dbReference type="Pfam" id="PF08487">
    <property type="entry name" value="VIT"/>
    <property type="match status" value="1"/>
</dbReference>
<feature type="compositionally biased region" description="Pro residues" evidence="8">
    <location>
        <begin position="641"/>
        <end position="658"/>
    </location>
</feature>
<dbReference type="InterPro" id="IPR036465">
    <property type="entry name" value="vWFA_dom_sf"/>
</dbReference>
<dbReference type="PANTHER" id="PTHR10338">
    <property type="entry name" value="INTER-ALPHA-TRYPSIN INHIBITOR HEAVY CHAIN FAMILY MEMBER"/>
    <property type="match status" value="1"/>
</dbReference>
<comment type="subcellular location">
    <subcellularLocation>
        <location evidence="1">Secreted</location>
    </subcellularLocation>
</comment>
<dbReference type="FunFam" id="3.40.50.410:FF:000013">
    <property type="entry name" value="inter-alpha-trypsin inhibitor heavy chain H2"/>
    <property type="match status" value="1"/>
</dbReference>
<evidence type="ECO:0000256" key="1">
    <source>
        <dbReference type="ARBA" id="ARBA00004613"/>
    </source>
</evidence>
<dbReference type="PROSITE" id="PS51468">
    <property type="entry name" value="VIT"/>
    <property type="match status" value="1"/>
</dbReference>
<keyword evidence="7" id="KW-0325">Glycoprotein</keyword>
<evidence type="ECO:0000256" key="3">
    <source>
        <dbReference type="ARBA" id="ARBA00022525"/>
    </source>
</evidence>
<dbReference type="SMART" id="SM00327">
    <property type="entry name" value="VWA"/>
    <property type="match status" value="1"/>
</dbReference>
<keyword evidence="4" id="KW-0646">Protease inhibitor</keyword>
<dbReference type="SMART" id="SM00609">
    <property type="entry name" value="VIT"/>
    <property type="match status" value="1"/>
</dbReference>
<evidence type="ECO:0000256" key="6">
    <source>
        <dbReference type="ARBA" id="ARBA00022900"/>
    </source>
</evidence>
<comment type="similarity">
    <text evidence="2">Belongs to the ITIH family.</text>
</comment>
<dbReference type="AlphaFoldDB" id="A0AAV6GQ62"/>
<dbReference type="Gene3D" id="3.40.50.410">
    <property type="entry name" value="von Willebrand factor, type A domain"/>
    <property type="match status" value="1"/>
</dbReference>
<protein>
    <recommendedName>
        <fullName evidence="13">Inter-alpha-trypsin inhibitor heavy chain H3-like</fullName>
    </recommendedName>
</protein>
<keyword evidence="3" id="KW-0964">Secreted</keyword>
<gene>
    <name evidence="11" type="ORF">AALO_G00142540</name>
</gene>
<evidence type="ECO:0000259" key="9">
    <source>
        <dbReference type="PROSITE" id="PS50234"/>
    </source>
</evidence>
<evidence type="ECO:0000313" key="11">
    <source>
        <dbReference type="EMBL" id="KAG5275006.1"/>
    </source>
</evidence>
<dbReference type="EMBL" id="JADWDJ010000010">
    <property type="protein sequence ID" value="KAG5275006.1"/>
    <property type="molecule type" value="Genomic_DNA"/>
</dbReference>
<evidence type="ECO:0000256" key="7">
    <source>
        <dbReference type="ARBA" id="ARBA00023180"/>
    </source>
</evidence>
<evidence type="ECO:0000256" key="8">
    <source>
        <dbReference type="SAM" id="MobiDB-lite"/>
    </source>
</evidence>
<evidence type="ECO:0000259" key="10">
    <source>
        <dbReference type="PROSITE" id="PS51468"/>
    </source>
</evidence>
<keyword evidence="5" id="KW-0732">Signal</keyword>
<dbReference type="InterPro" id="IPR013694">
    <property type="entry name" value="VIT"/>
</dbReference>
<keyword evidence="6" id="KW-0722">Serine protease inhibitor</keyword>
<accession>A0AAV6GQ62</accession>
<dbReference type="GO" id="GO:0004867">
    <property type="term" value="F:serine-type endopeptidase inhibitor activity"/>
    <property type="evidence" value="ECO:0007669"/>
    <property type="project" value="UniProtKB-KW"/>
</dbReference>
<dbReference type="Proteomes" id="UP000823561">
    <property type="component" value="Chromosome 10"/>
</dbReference>
<organism evidence="11 12">
    <name type="scientific">Alosa alosa</name>
    <name type="common">allis shad</name>
    <dbReference type="NCBI Taxonomy" id="278164"/>
    <lineage>
        <taxon>Eukaryota</taxon>
        <taxon>Metazoa</taxon>
        <taxon>Chordata</taxon>
        <taxon>Craniata</taxon>
        <taxon>Vertebrata</taxon>
        <taxon>Euteleostomi</taxon>
        <taxon>Actinopterygii</taxon>
        <taxon>Neopterygii</taxon>
        <taxon>Teleostei</taxon>
        <taxon>Clupei</taxon>
        <taxon>Clupeiformes</taxon>
        <taxon>Clupeoidei</taxon>
        <taxon>Clupeidae</taxon>
        <taxon>Alosa</taxon>
    </lineage>
</organism>
<dbReference type="PANTHER" id="PTHR10338:SF119">
    <property type="entry name" value="INTER-ALPHA-TRYPSIN INHIBITOR HEAVY CHAIN H4"/>
    <property type="match status" value="1"/>
</dbReference>
<sequence length="954" mass="105289">MVTTHPQTNSSIVACTRRYKEPEAGSGVVSTVSLLSTMGRSAAILIIFASFLHTTAGQSQKRSNWDIYSFHINSTVTSRYAITVITSRVANRHDNSTEIYFHVKIPKTAFISKFRMTIDGQIYDGVVKQKEEAKRQYNVAVSQGQSAGLVSAVGRTLEDFKTSVTVAAHKKVTFELTYEELLQRRLGKYELLINAQPGQPVKDFKIDVSVYEKPGINSLEVEGSLASKDLANAIKKTHADKEAWVHFYPTQQQQMTCEGCGENGFNGELKIIYDVERPQSQGDIMEHGGFFVHYFAPSGLPRIPKNVVFIIDQSGSMHGKKIQQTRSALLRILEDLGEDDHFGLICFDDRISPWKRELLRATQQNLENAKAFVRSIQDRGSTDINAAVLKGVEMIKRYHKEGSASVLILLTDGDPTSGVTDLSRIQSNVREAIGKKFPLYCLGFGFDVNFEFLQKMAQENSGLARRIYEDSDAALQLKGFYEEVAIPLLTSVEMNYTGATNLTQTTFSYYYNGSEIVVAGKILNNNIDDFSTEEIICEIIATSKNSKVKYSDIKASKDDKLPAVMSGFENFLQRLWACLTVKQLLEKELILTGEEKEAVKKEALDLSLKYSFVTPLTSMVVTKPEGEDSQVANKPKEGEKPPPQFPFIMGPPGPPGHPGHPGLPGIPGIPVSAGIGFGGGAGGTFLIPQMGSRAYDDLSVAEDFEYDGSDMLMESVDSPLPASHPDAPLVFATSTALLLPETTPIPVRKPVRFLMAAEGQSLPLCFDIPAGHSVKLLQDSASGLSMNGELTSREGKGFQRVIIHVDTTEHIECATDKITLMDERGAVSFLWTQTQTHRTHSMILSLRENEMEVSSGSLLIIIFLHQKDGDRFLWPAVKQRPSNTALVGIMGKELVTYEESQSTSKLRIKDEEVKASKVSAQDFSIKIAPIVSCWLVEAKFALQGELSDFTVPKL</sequence>
<evidence type="ECO:0000256" key="2">
    <source>
        <dbReference type="ARBA" id="ARBA00010158"/>
    </source>
</evidence>
<proteinExistence type="inferred from homology"/>
<dbReference type="SUPFAM" id="SSF53300">
    <property type="entry name" value="vWA-like"/>
    <property type="match status" value="1"/>
</dbReference>
<feature type="domain" description="VWFA" evidence="9">
    <location>
        <begin position="306"/>
        <end position="484"/>
    </location>
</feature>
<evidence type="ECO:0008006" key="13">
    <source>
        <dbReference type="Google" id="ProtNLM"/>
    </source>
</evidence>
<evidence type="ECO:0000313" key="12">
    <source>
        <dbReference type="Proteomes" id="UP000823561"/>
    </source>
</evidence>
<dbReference type="InterPro" id="IPR050934">
    <property type="entry name" value="ITIH"/>
</dbReference>
<name>A0AAV6GQ62_9TELE</name>
<evidence type="ECO:0000256" key="4">
    <source>
        <dbReference type="ARBA" id="ARBA00022690"/>
    </source>
</evidence>
<dbReference type="GO" id="GO:0005576">
    <property type="term" value="C:extracellular region"/>
    <property type="evidence" value="ECO:0007669"/>
    <property type="project" value="UniProtKB-SubCell"/>
</dbReference>